<evidence type="ECO:0000259" key="1">
    <source>
        <dbReference type="Pfam" id="PF03407"/>
    </source>
</evidence>
<protein>
    <recommendedName>
        <fullName evidence="1">Nucleotide-diphospho-sugar transferase domain-containing protein</fullName>
    </recommendedName>
</protein>
<dbReference type="Pfam" id="PF03407">
    <property type="entry name" value="Nucleotid_trans"/>
    <property type="match status" value="1"/>
</dbReference>
<dbReference type="InterPro" id="IPR005069">
    <property type="entry name" value="Nucl-diP-sugar_transferase"/>
</dbReference>
<dbReference type="PANTHER" id="PTHR46038">
    <property type="entry name" value="EXPRESSED PROTEIN-RELATED"/>
    <property type="match status" value="1"/>
</dbReference>
<gene>
    <name evidence="2" type="ORF">CB5_LOCUS3952</name>
</gene>
<name>A0A6V7NQ36_ANACO</name>
<accession>A0A6V7NQ36</accession>
<evidence type="ECO:0000313" key="2">
    <source>
        <dbReference type="EMBL" id="CAD1820741.1"/>
    </source>
</evidence>
<dbReference type="PANTHER" id="PTHR46038:SF13">
    <property type="entry name" value="GLYCOSYLTRANSFERASE"/>
    <property type="match status" value="1"/>
</dbReference>
<reference evidence="2" key="1">
    <citation type="submission" date="2020-07" db="EMBL/GenBank/DDBJ databases">
        <authorList>
            <person name="Lin J."/>
        </authorList>
    </citation>
    <scope>NUCLEOTIDE SEQUENCE</scope>
</reference>
<feature type="domain" description="Nucleotide-diphospho-sugar transferase" evidence="1">
    <location>
        <begin position="51"/>
        <end position="121"/>
    </location>
</feature>
<proteinExistence type="predicted"/>
<sequence length="137" mass="15847">MLYQDLGPLLQRAAMDDKTVILTTVNEAFAAPNSLLDLFLESFRIGEGIEHLLDHLIVVAMDSKAFDRCMLVHPHCFFHRINGTDFTSEKVFMTQGYIEIVWSKIRLQRRILELGYNFLFTVHVISINIHTKNVHVM</sequence>
<dbReference type="AlphaFoldDB" id="A0A6V7NQ36"/>
<organism evidence="2">
    <name type="scientific">Ananas comosus var. bracteatus</name>
    <name type="common">red pineapple</name>
    <dbReference type="NCBI Taxonomy" id="296719"/>
    <lineage>
        <taxon>Eukaryota</taxon>
        <taxon>Viridiplantae</taxon>
        <taxon>Streptophyta</taxon>
        <taxon>Embryophyta</taxon>
        <taxon>Tracheophyta</taxon>
        <taxon>Spermatophyta</taxon>
        <taxon>Magnoliopsida</taxon>
        <taxon>Liliopsida</taxon>
        <taxon>Poales</taxon>
        <taxon>Bromeliaceae</taxon>
        <taxon>Bromelioideae</taxon>
        <taxon>Ananas</taxon>
    </lineage>
</organism>
<dbReference type="InterPro" id="IPR044821">
    <property type="entry name" value="At1g28695/At4g15970-like"/>
</dbReference>
<dbReference type="EMBL" id="LR862141">
    <property type="protein sequence ID" value="CAD1820741.1"/>
    <property type="molecule type" value="Genomic_DNA"/>
</dbReference>